<feature type="non-terminal residue" evidence="13">
    <location>
        <position position="1"/>
    </location>
</feature>
<dbReference type="SMART" id="SM01381">
    <property type="entry name" value="7TM_GPCR_Srsx"/>
    <property type="match status" value="1"/>
</dbReference>
<dbReference type="PROSITE" id="PS00237">
    <property type="entry name" value="G_PROTEIN_RECEP_F1_1"/>
    <property type="match status" value="1"/>
</dbReference>
<reference evidence="13 14" key="1">
    <citation type="submission" date="2019-01" db="EMBL/GenBank/DDBJ databases">
        <title>A draft genome assembly of the solar-powered sea slug Elysia chlorotica.</title>
        <authorList>
            <person name="Cai H."/>
            <person name="Li Q."/>
            <person name="Fang X."/>
            <person name="Li J."/>
            <person name="Curtis N.E."/>
            <person name="Altenburger A."/>
            <person name="Shibata T."/>
            <person name="Feng M."/>
            <person name="Maeda T."/>
            <person name="Schwartz J.A."/>
            <person name="Shigenobu S."/>
            <person name="Lundholm N."/>
            <person name="Nishiyama T."/>
            <person name="Yang H."/>
            <person name="Hasebe M."/>
            <person name="Li S."/>
            <person name="Pierce S.K."/>
            <person name="Wang J."/>
        </authorList>
    </citation>
    <scope>NUCLEOTIDE SEQUENCE [LARGE SCALE GENOMIC DNA]</scope>
    <source>
        <strain evidence="13">EC2010</strain>
        <tissue evidence="13">Whole organism of an adult</tissue>
    </source>
</reference>
<feature type="domain" description="G-protein coupled receptors family 1 profile" evidence="12">
    <location>
        <begin position="40"/>
        <end position="317"/>
    </location>
</feature>
<dbReference type="GO" id="GO:0005886">
    <property type="term" value="C:plasma membrane"/>
    <property type="evidence" value="ECO:0007669"/>
    <property type="project" value="TreeGrafter"/>
</dbReference>
<dbReference type="PANTHER" id="PTHR45695">
    <property type="entry name" value="LEUCOKININ RECEPTOR-RELATED"/>
    <property type="match status" value="1"/>
</dbReference>
<accession>A0A3S1A591</accession>
<keyword evidence="8 9" id="KW-0807">Transducer</keyword>
<name>A0A3S1A591_ELYCH</name>
<dbReference type="EMBL" id="RQTK01000020">
    <property type="protein sequence ID" value="RUS91012.1"/>
    <property type="molecule type" value="Genomic_DNA"/>
</dbReference>
<sequence length="458" mass="51367">NNNSSEKEDLEEYAGDEQPLYAQIIIVLMYVLIIIVAVGGNLLFSYVIVMRAKMPSVTNLFLLNLAISDLMKAIICNPFTFMANLIWMYWPYGEFLCPVVTYIQVVTVFLSAFTLVAMSVDRYVAILRPMRPKMSRKAFITIMTTIWILSFSVPLPTALTSRVTYSRGFVAEDAFIDSSNSSSAYNNTNSSSGGLGGSNASNLEIDISFISRDDSYFVPLAVITVTNCHIGYIVWIKKTPGEAEADRDRRMAASKRRLVKMIIIVVVIYAVCWLPLHVITVVGDHNPDIYSLPHMNVVWLCAHWLAMSHSCYNPIVYFSLNTTFRRNLKRMMLICRTSVRRHYRNRKRRGRGGFNNNGNMGSASSLQHNGGLGTGGTSGAGDWTISGDLDDEETEFVDQPFDTRNGISRGSRIGQSNSVRSGSGYHTGNNIRASMKHSDWKHMSNNSRLSRKKDTYIK</sequence>
<dbReference type="PROSITE" id="PS50262">
    <property type="entry name" value="G_PROTEIN_RECEP_F1_2"/>
    <property type="match status" value="1"/>
</dbReference>
<dbReference type="Pfam" id="PF00001">
    <property type="entry name" value="7tm_1"/>
    <property type="match status" value="1"/>
</dbReference>
<keyword evidence="3 9" id="KW-0812">Transmembrane</keyword>
<evidence type="ECO:0000256" key="1">
    <source>
        <dbReference type="ARBA" id="ARBA00004141"/>
    </source>
</evidence>
<evidence type="ECO:0000256" key="8">
    <source>
        <dbReference type="ARBA" id="ARBA00023224"/>
    </source>
</evidence>
<evidence type="ECO:0000256" key="10">
    <source>
        <dbReference type="SAM" id="MobiDB-lite"/>
    </source>
</evidence>
<feature type="transmembrane region" description="Helical" evidence="11">
    <location>
        <begin position="216"/>
        <end position="236"/>
    </location>
</feature>
<feature type="transmembrane region" description="Helical" evidence="11">
    <location>
        <begin position="20"/>
        <end position="49"/>
    </location>
</feature>
<keyword evidence="14" id="KW-1185">Reference proteome</keyword>
<proteinExistence type="inferred from homology"/>
<evidence type="ECO:0000256" key="7">
    <source>
        <dbReference type="ARBA" id="ARBA00023170"/>
    </source>
</evidence>
<feature type="transmembrane region" description="Helical" evidence="11">
    <location>
        <begin position="257"/>
        <end position="276"/>
    </location>
</feature>
<evidence type="ECO:0000256" key="11">
    <source>
        <dbReference type="SAM" id="Phobius"/>
    </source>
</evidence>
<evidence type="ECO:0000256" key="4">
    <source>
        <dbReference type="ARBA" id="ARBA00022989"/>
    </source>
</evidence>
<feature type="compositionally biased region" description="Polar residues" evidence="10">
    <location>
        <begin position="405"/>
        <end position="432"/>
    </location>
</feature>
<organism evidence="13 14">
    <name type="scientific">Elysia chlorotica</name>
    <name type="common">Eastern emerald elysia</name>
    <name type="synonym">Sea slug</name>
    <dbReference type="NCBI Taxonomy" id="188477"/>
    <lineage>
        <taxon>Eukaryota</taxon>
        <taxon>Metazoa</taxon>
        <taxon>Spiralia</taxon>
        <taxon>Lophotrochozoa</taxon>
        <taxon>Mollusca</taxon>
        <taxon>Gastropoda</taxon>
        <taxon>Heterobranchia</taxon>
        <taxon>Euthyneura</taxon>
        <taxon>Panpulmonata</taxon>
        <taxon>Sacoglossa</taxon>
        <taxon>Placobranchoidea</taxon>
        <taxon>Plakobranchidae</taxon>
        <taxon>Elysia</taxon>
    </lineage>
</organism>
<comment type="caution">
    <text evidence="13">The sequence shown here is derived from an EMBL/GenBank/DDBJ whole genome shotgun (WGS) entry which is preliminary data.</text>
</comment>
<evidence type="ECO:0000259" key="12">
    <source>
        <dbReference type="PROSITE" id="PS50262"/>
    </source>
</evidence>
<dbReference type="Proteomes" id="UP000271974">
    <property type="component" value="Unassembled WGS sequence"/>
</dbReference>
<keyword evidence="4 11" id="KW-1133">Transmembrane helix</keyword>
<dbReference type="GO" id="GO:0004983">
    <property type="term" value="F:neuropeptide Y receptor activity"/>
    <property type="evidence" value="ECO:0007669"/>
    <property type="project" value="InterPro"/>
</dbReference>
<dbReference type="SUPFAM" id="SSF81321">
    <property type="entry name" value="Family A G protein-coupled receptor-like"/>
    <property type="match status" value="1"/>
</dbReference>
<dbReference type="PRINTS" id="PR00237">
    <property type="entry name" value="GPCRRHODOPSN"/>
</dbReference>
<evidence type="ECO:0000256" key="5">
    <source>
        <dbReference type="ARBA" id="ARBA00023040"/>
    </source>
</evidence>
<evidence type="ECO:0000256" key="2">
    <source>
        <dbReference type="ARBA" id="ARBA00010663"/>
    </source>
</evidence>
<dbReference type="InterPro" id="IPR017452">
    <property type="entry name" value="GPCR_Rhodpsn_7TM"/>
</dbReference>
<dbReference type="InterPro" id="IPR000611">
    <property type="entry name" value="NPY_rcpt"/>
</dbReference>
<dbReference type="PANTHER" id="PTHR45695:SF9">
    <property type="entry name" value="LEUCOKININ RECEPTOR"/>
    <property type="match status" value="1"/>
</dbReference>
<evidence type="ECO:0000313" key="14">
    <source>
        <dbReference type="Proteomes" id="UP000271974"/>
    </source>
</evidence>
<comment type="similarity">
    <text evidence="2 9">Belongs to the G-protein coupled receptor 1 family.</text>
</comment>
<protein>
    <recommendedName>
        <fullName evidence="12">G-protein coupled receptors family 1 profile domain-containing protein</fullName>
    </recommendedName>
</protein>
<keyword evidence="6 11" id="KW-0472">Membrane</keyword>
<comment type="subcellular location">
    <subcellularLocation>
        <location evidence="1">Membrane</location>
        <topology evidence="1">Multi-pass membrane protein</topology>
    </subcellularLocation>
</comment>
<feature type="region of interest" description="Disordered" evidence="10">
    <location>
        <begin position="345"/>
        <end position="373"/>
    </location>
</feature>
<evidence type="ECO:0000256" key="3">
    <source>
        <dbReference type="ARBA" id="ARBA00022692"/>
    </source>
</evidence>
<dbReference type="AlphaFoldDB" id="A0A3S1A591"/>
<dbReference type="STRING" id="188477.A0A3S1A591"/>
<keyword evidence="7 9" id="KW-0675">Receptor</keyword>
<feature type="transmembrane region" description="Helical" evidence="11">
    <location>
        <begin position="296"/>
        <end position="320"/>
    </location>
</feature>
<dbReference type="PRINTS" id="PR01012">
    <property type="entry name" value="NRPEPTIDEYR"/>
</dbReference>
<feature type="transmembrane region" description="Helical" evidence="11">
    <location>
        <begin position="102"/>
        <end position="126"/>
    </location>
</feature>
<keyword evidence="5 9" id="KW-0297">G-protein coupled receptor</keyword>
<feature type="transmembrane region" description="Helical" evidence="11">
    <location>
        <begin position="70"/>
        <end position="90"/>
    </location>
</feature>
<dbReference type="Gene3D" id="1.20.1070.10">
    <property type="entry name" value="Rhodopsin 7-helix transmembrane proteins"/>
    <property type="match status" value="1"/>
</dbReference>
<evidence type="ECO:0000256" key="6">
    <source>
        <dbReference type="ARBA" id="ARBA00023136"/>
    </source>
</evidence>
<feature type="region of interest" description="Disordered" evidence="10">
    <location>
        <begin position="398"/>
        <end position="458"/>
    </location>
</feature>
<evidence type="ECO:0000256" key="9">
    <source>
        <dbReference type="RuleBase" id="RU000688"/>
    </source>
</evidence>
<dbReference type="OrthoDB" id="10053194at2759"/>
<feature type="transmembrane region" description="Helical" evidence="11">
    <location>
        <begin position="138"/>
        <end position="159"/>
    </location>
</feature>
<evidence type="ECO:0000313" key="13">
    <source>
        <dbReference type="EMBL" id="RUS91012.1"/>
    </source>
</evidence>
<gene>
    <name evidence="13" type="ORF">EGW08_001229</name>
</gene>
<dbReference type="InterPro" id="IPR000276">
    <property type="entry name" value="GPCR_Rhodpsn"/>
</dbReference>